<gene>
    <name evidence="2" type="ORF">X474_07415</name>
</gene>
<dbReference type="InterPro" id="IPR052926">
    <property type="entry name" value="Metallo-beta-lactamase_dom"/>
</dbReference>
<reference evidence="2 3" key="1">
    <citation type="submission" date="2013-11" db="EMBL/GenBank/DDBJ databases">
        <title>Metagenomic analysis of a methanogenic consortium involved in long chain n-alkane degradation.</title>
        <authorList>
            <person name="Davidova I.A."/>
            <person name="Callaghan A.V."/>
            <person name="Wawrik B."/>
            <person name="Pruitt S."/>
            <person name="Marks C."/>
            <person name="Duncan K.E."/>
            <person name="Suflita J.M."/>
        </authorList>
    </citation>
    <scope>NUCLEOTIDE SEQUENCE [LARGE SCALE GENOMIC DNA]</scope>
    <source>
        <strain evidence="2 3">SPR</strain>
    </source>
</reference>
<dbReference type="GO" id="GO:0016740">
    <property type="term" value="F:transferase activity"/>
    <property type="evidence" value="ECO:0007669"/>
    <property type="project" value="TreeGrafter"/>
</dbReference>
<dbReference type="InterPro" id="IPR001279">
    <property type="entry name" value="Metallo-B-lactamas"/>
</dbReference>
<proteinExistence type="predicted"/>
<dbReference type="PANTHER" id="PTHR13754">
    <property type="entry name" value="METALLO-BETA-LACTAMASE SUPERFAMILY PROTEIN"/>
    <property type="match status" value="1"/>
</dbReference>
<dbReference type="RefSeq" id="WP_044347663.1">
    <property type="nucleotide sequence ID" value="NZ_AZAC01000009.1"/>
</dbReference>
<evidence type="ECO:0000313" key="2">
    <source>
        <dbReference type="EMBL" id="KIX14690.1"/>
    </source>
</evidence>
<dbReference type="SMART" id="SM00849">
    <property type="entry name" value="Lactamase_B"/>
    <property type="match status" value="1"/>
</dbReference>
<comment type="caution">
    <text evidence="2">The sequence shown here is derived from an EMBL/GenBank/DDBJ whole genome shotgun (WGS) entry which is preliminary data.</text>
</comment>
<dbReference type="AlphaFoldDB" id="A0A0D2JYQ1"/>
<dbReference type="STRING" id="1429043.X474_07415"/>
<evidence type="ECO:0000313" key="3">
    <source>
        <dbReference type="Proteomes" id="UP000032233"/>
    </source>
</evidence>
<dbReference type="Proteomes" id="UP000032233">
    <property type="component" value="Unassembled WGS sequence"/>
</dbReference>
<dbReference type="PATRIC" id="fig|1429043.3.peg.1579"/>
<sequence>MKLNILVDNNTYIDRYLLAEPGLCILLETGENKILFDTGFSDAFLKNANARGHDLLDLDQIVLSHSHLDHTWGLPHLFSRYVQTGLEGRKWKRPGLVAHPLLFKSRYVEGVPELGSLVSQERAAAFCDLKLSTEPIWLESNLVFLGEIPRTFGFENQYAIGRIRGKEEDQDCYVQDDSALAWKTPEGLVIITGCSHAGICNIIEHAQKVCQEEKILDIIGGLHLLDAPPEQMRGTLEYLKKIKPVRMHPCHCTDLKAKIALAQVVDLEEVGVGLCLEY</sequence>
<dbReference type="InterPro" id="IPR041712">
    <property type="entry name" value="DHPS-like_MBL-fold"/>
</dbReference>
<protein>
    <submittedName>
        <fullName evidence="2">Beta-lactamase</fullName>
    </submittedName>
</protein>
<dbReference type="OrthoDB" id="9803916at2"/>
<dbReference type="Pfam" id="PF00753">
    <property type="entry name" value="Lactamase_B"/>
    <property type="match status" value="1"/>
</dbReference>
<evidence type="ECO:0000259" key="1">
    <source>
        <dbReference type="SMART" id="SM00849"/>
    </source>
</evidence>
<feature type="domain" description="Metallo-beta-lactamase" evidence="1">
    <location>
        <begin position="21"/>
        <end position="251"/>
    </location>
</feature>
<dbReference type="PANTHER" id="PTHR13754:SF18">
    <property type="entry name" value="7,8-DIHYDROPTERIN-6-METHYL-4-(BETA-D-RIBOFURANOSYL)-AMINOBENZENE-5'-PHOSPHATE SYNTHASE"/>
    <property type="match status" value="1"/>
</dbReference>
<accession>A0A0D2JYQ1</accession>
<organism evidence="2 3">
    <name type="scientific">Dethiosulfatarculus sandiegensis</name>
    <dbReference type="NCBI Taxonomy" id="1429043"/>
    <lineage>
        <taxon>Bacteria</taxon>
        <taxon>Pseudomonadati</taxon>
        <taxon>Thermodesulfobacteriota</taxon>
        <taxon>Desulfarculia</taxon>
        <taxon>Desulfarculales</taxon>
        <taxon>Desulfarculaceae</taxon>
        <taxon>Dethiosulfatarculus</taxon>
    </lineage>
</organism>
<dbReference type="EMBL" id="AZAC01000009">
    <property type="protein sequence ID" value="KIX14690.1"/>
    <property type="molecule type" value="Genomic_DNA"/>
</dbReference>
<keyword evidence="3" id="KW-1185">Reference proteome</keyword>
<dbReference type="Gene3D" id="3.60.15.10">
    <property type="entry name" value="Ribonuclease Z/Hydroxyacylglutathione hydrolase-like"/>
    <property type="match status" value="1"/>
</dbReference>
<dbReference type="InterPro" id="IPR036866">
    <property type="entry name" value="RibonucZ/Hydroxyglut_hydro"/>
</dbReference>
<dbReference type="SUPFAM" id="SSF56281">
    <property type="entry name" value="Metallo-hydrolase/oxidoreductase"/>
    <property type="match status" value="1"/>
</dbReference>
<name>A0A0D2JYQ1_9BACT</name>
<dbReference type="CDD" id="cd07713">
    <property type="entry name" value="DHPS-like_MBL-fold"/>
    <property type="match status" value="1"/>
</dbReference>
<dbReference type="InParanoid" id="A0A0D2JYQ1"/>